<dbReference type="OrthoDB" id="3768628at2759"/>
<reference evidence="2" key="1">
    <citation type="journal article" date="2021" name="Nat. Commun.">
        <title>Genetic determinants of endophytism in the Arabidopsis root mycobiome.</title>
        <authorList>
            <person name="Mesny F."/>
            <person name="Miyauchi S."/>
            <person name="Thiergart T."/>
            <person name="Pickel B."/>
            <person name="Atanasova L."/>
            <person name="Karlsson M."/>
            <person name="Huettel B."/>
            <person name="Barry K.W."/>
            <person name="Haridas S."/>
            <person name="Chen C."/>
            <person name="Bauer D."/>
            <person name="Andreopoulos W."/>
            <person name="Pangilinan J."/>
            <person name="LaButti K."/>
            <person name="Riley R."/>
            <person name="Lipzen A."/>
            <person name="Clum A."/>
            <person name="Drula E."/>
            <person name="Henrissat B."/>
            <person name="Kohler A."/>
            <person name="Grigoriev I.V."/>
            <person name="Martin F.M."/>
            <person name="Hacquard S."/>
        </authorList>
    </citation>
    <scope>NUCLEOTIDE SEQUENCE</scope>
    <source>
        <strain evidence="2">MPI-CAGE-CH-0243</strain>
    </source>
</reference>
<feature type="compositionally biased region" description="Basic and acidic residues" evidence="1">
    <location>
        <begin position="1"/>
        <end position="11"/>
    </location>
</feature>
<feature type="region of interest" description="Disordered" evidence="1">
    <location>
        <begin position="1"/>
        <end position="26"/>
    </location>
</feature>
<evidence type="ECO:0000313" key="2">
    <source>
        <dbReference type="EMBL" id="KAH7132370.1"/>
    </source>
</evidence>
<dbReference type="Proteomes" id="UP000700596">
    <property type="component" value="Unassembled WGS sequence"/>
</dbReference>
<comment type="caution">
    <text evidence="2">The sequence shown here is derived from an EMBL/GenBank/DDBJ whole genome shotgun (WGS) entry which is preliminary data.</text>
</comment>
<evidence type="ECO:0000256" key="1">
    <source>
        <dbReference type="SAM" id="MobiDB-lite"/>
    </source>
</evidence>
<evidence type="ECO:0000313" key="3">
    <source>
        <dbReference type="Proteomes" id="UP000700596"/>
    </source>
</evidence>
<name>A0A9P9E6M3_9PLEO</name>
<dbReference type="AlphaFoldDB" id="A0A9P9E6M3"/>
<proteinExistence type="predicted"/>
<sequence>MAVFKSDRSLYDAKPNNATDGANPNPLARVMQEFEDLVMGYETGLLRSLEDTHIQPPPPQSQEEARQHACHLAITELSTAYARKQIRRSLTAAESQGKSAEDQLHTAAEANAHMESHLDNIHNGHFRLYSTELFDLLGQPTDMRFGTLRFQSNPMPDLDTSTHGSESTTLEMALNSSFFVADSAETLPFHTFRMPEAPSLRNRGILCRKPEEHGALPAYDSWLLFTFLGNGCLKIEVPIELCADVYGGPLRGRENEEVVFWGVFVEDETTW</sequence>
<organism evidence="2 3">
    <name type="scientific">Dendryphion nanum</name>
    <dbReference type="NCBI Taxonomy" id="256645"/>
    <lineage>
        <taxon>Eukaryota</taxon>
        <taxon>Fungi</taxon>
        <taxon>Dikarya</taxon>
        <taxon>Ascomycota</taxon>
        <taxon>Pezizomycotina</taxon>
        <taxon>Dothideomycetes</taxon>
        <taxon>Pleosporomycetidae</taxon>
        <taxon>Pleosporales</taxon>
        <taxon>Torulaceae</taxon>
        <taxon>Dendryphion</taxon>
    </lineage>
</organism>
<protein>
    <submittedName>
        <fullName evidence="2">Uncharacterized protein</fullName>
    </submittedName>
</protein>
<dbReference type="EMBL" id="JAGMWT010000003">
    <property type="protein sequence ID" value="KAH7132370.1"/>
    <property type="molecule type" value="Genomic_DNA"/>
</dbReference>
<gene>
    <name evidence="2" type="ORF">B0J11DRAFT_428227</name>
</gene>
<keyword evidence="3" id="KW-1185">Reference proteome</keyword>
<accession>A0A9P9E6M3</accession>